<dbReference type="InterPro" id="IPR022791">
    <property type="entry name" value="L-PG_synthase/AglD"/>
</dbReference>
<dbReference type="Pfam" id="PF03706">
    <property type="entry name" value="LPG_synthase_TM"/>
    <property type="match status" value="1"/>
</dbReference>
<proteinExistence type="predicted"/>
<evidence type="ECO:0000256" key="6">
    <source>
        <dbReference type="SAM" id="Phobius"/>
    </source>
</evidence>
<dbReference type="PANTHER" id="PTHR39087">
    <property type="entry name" value="UPF0104 MEMBRANE PROTEIN MJ1595"/>
    <property type="match status" value="1"/>
</dbReference>
<organism evidence="7 8">
    <name type="scientific">Massilia eburnea</name>
    <dbReference type="NCBI Taxonomy" id="1776165"/>
    <lineage>
        <taxon>Bacteria</taxon>
        <taxon>Pseudomonadati</taxon>
        <taxon>Pseudomonadota</taxon>
        <taxon>Betaproteobacteria</taxon>
        <taxon>Burkholderiales</taxon>
        <taxon>Oxalobacteraceae</taxon>
        <taxon>Telluria group</taxon>
        <taxon>Massilia</taxon>
    </lineage>
</organism>
<keyword evidence="3 6" id="KW-0812">Transmembrane</keyword>
<feature type="transmembrane region" description="Helical" evidence="6">
    <location>
        <begin position="149"/>
        <end position="171"/>
    </location>
</feature>
<dbReference type="OrthoDB" id="594003at2"/>
<sequence>MKRLAYLFALAGLLGLTALVIHQGAADVAKVLRQAGWPLLLLLPLHALPLLLDAQGWRTLLHAALPGERVALPFLWWVAMVREAVNRLLPTASVGGELVGIRLARMRVGDTSAVAASIVTEVMVTMFTYYAFTVLGVLGLLAATEGTRYGWAIIAGLALSLAGPIVFALVLHHGAIFARLGGLARKVFGDQFGALGDGAHLDLRIRSLVRRRRVLLTAMCWQLAGLVLGTAEVWFALRLLGHEATLAQSLFIEALTQAARQMAFFVPAGLGVQEAAVLMLGQILGIHPEIALSLALVKRAREILFGVPALLSWQWLEMRRWKRNGGARGIAP</sequence>
<comment type="subcellular location">
    <subcellularLocation>
        <location evidence="1">Cell membrane</location>
        <topology evidence="1">Multi-pass membrane protein</topology>
    </subcellularLocation>
</comment>
<dbReference type="PANTHER" id="PTHR39087:SF2">
    <property type="entry name" value="UPF0104 MEMBRANE PROTEIN MJ1595"/>
    <property type="match status" value="1"/>
</dbReference>
<comment type="caution">
    <text evidence="7">The sequence shown here is derived from an EMBL/GenBank/DDBJ whole genome shotgun (WGS) entry which is preliminary data.</text>
</comment>
<keyword evidence="2" id="KW-1003">Cell membrane</keyword>
<dbReference type="Proteomes" id="UP000472320">
    <property type="component" value="Unassembled WGS sequence"/>
</dbReference>
<dbReference type="EMBL" id="WNKX01000003">
    <property type="protein sequence ID" value="MTW09916.1"/>
    <property type="molecule type" value="Genomic_DNA"/>
</dbReference>
<dbReference type="RefSeq" id="WP_155452878.1">
    <property type="nucleotide sequence ID" value="NZ_WNKX01000003.1"/>
</dbReference>
<evidence type="ECO:0000256" key="3">
    <source>
        <dbReference type="ARBA" id="ARBA00022692"/>
    </source>
</evidence>
<evidence type="ECO:0000256" key="1">
    <source>
        <dbReference type="ARBA" id="ARBA00004651"/>
    </source>
</evidence>
<evidence type="ECO:0000313" key="7">
    <source>
        <dbReference type="EMBL" id="MTW09916.1"/>
    </source>
</evidence>
<keyword evidence="4 6" id="KW-1133">Transmembrane helix</keyword>
<name>A0A6L6QE27_9BURK</name>
<feature type="transmembrane region" description="Helical" evidence="6">
    <location>
        <begin position="214"/>
        <end position="237"/>
    </location>
</feature>
<evidence type="ECO:0000256" key="2">
    <source>
        <dbReference type="ARBA" id="ARBA00022475"/>
    </source>
</evidence>
<dbReference type="NCBIfam" id="TIGR03476">
    <property type="entry name" value="HpnL"/>
    <property type="match status" value="1"/>
</dbReference>
<keyword evidence="8" id="KW-1185">Reference proteome</keyword>
<keyword evidence="5 6" id="KW-0472">Membrane</keyword>
<evidence type="ECO:0000313" key="8">
    <source>
        <dbReference type="Proteomes" id="UP000472320"/>
    </source>
</evidence>
<feature type="transmembrane region" description="Helical" evidence="6">
    <location>
        <begin position="113"/>
        <end position="143"/>
    </location>
</feature>
<protein>
    <recommendedName>
        <fullName evidence="9">Flippase-like domain-containing protein</fullName>
    </recommendedName>
</protein>
<accession>A0A6L6QE27</accession>
<gene>
    <name evidence="7" type="ORF">GM658_04825</name>
</gene>
<reference evidence="7 8" key="1">
    <citation type="submission" date="2019-11" db="EMBL/GenBank/DDBJ databases">
        <title>Type strains purchased from KCTC, JCM and DSMZ.</title>
        <authorList>
            <person name="Lu H."/>
        </authorList>
    </citation>
    <scope>NUCLEOTIDE SEQUENCE [LARGE SCALE GENOMIC DNA]</scope>
    <source>
        <strain evidence="7 8">JCM 31587</strain>
    </source>
</reference>
<evidence type="ECO:0008006" key="9">
    <source>
        <dbReference type="Google" id="ProtNLM"/>
    </source>
</evidence>
<dbReference type="GO" id="GO:0005886">
    <property type="term" value="C:plasma membrane"/>
    <property type="evidence" value="ECO:0007669"/>
    <property type="project" value="UniProtKB-SubCell"/>
</dbReference>
<evidence type="ECO:0000256" key="5">
    <source>
        <dbReference type="ARBA" id="ARBA00023136"/>
    </source>
</evidence>
<dbReference type="AlphaFoldDB" id="A0A6L6QE27"/>
<evidence type="ECO:0000256" key="4">
    <source>
        <dbReference type="ARBA" id="ARBA00022989"/>
    </source>
</evidence>